<evidence type="ECO:0000313" key="1">
    <source>
        <dbReference type="Ensembl" id="ENSGAGP00000034623.1"/>
    </source>
</evidence>
<keyword evidence="2" id="KW-1185">Reference proteome</keyword>
<dbReference type="Proteomes" id="UP000291020">
    <property type="component" value="Unassembled WGS sequence"/>
</dbReference>
<accession>A0A452J2S7</accession>
<sequence length="102" mass="11201">MDSAPSHILAALLREVVLDFSSAHQSQTRALICFFSLQFVLKNYGENPENYNEELKKLEVLRQLHGLQQACSPPMPPASVPAEGWGDWLGSLSGACSVLESE</sequence>
<organism evidence="1 2">
    <name type="scientific">Gopherus agassizii</name>
    <name type="common">Agassiz's desert tortoise</name>
    <dbReference type="NCBI Taxonomy" id="38772"/>
    <lineage>
        <taxon>Eukaryota</taxon>
        <taxon>Metazoa</taxon>
        <taxon>Chordata</taxon>
        <taxon>Craniata</taxon>
        <taxon>Vertebrata</taxon>
        <taxon>Euteleostomi</taxon>
        <taxon>Archelosauria</taxon>
        <taxon>Testudinata</taxon>
        <taxon>Testudines</taxon>
        <taxon>Cryptodira</taxon>
        <taxon>Durocryptodira</taxon>
        <taxon>Testudinoidea</taxon>
        <taxon>Testudinidae</taxon>
        <taxon>Gopherus</taxon>
    </lineage>
</organism>
<reference evidence="1" key="3">
    <citation type="submission" date="2025-09" db="UniProtKB">
        <authorList>
            <consortium name="Ensembl"/>
        </authorList>
    </citation>
    <scope>IDENTIFICATION</scope>
</reference>
<evidence type="ECO:0000313" key="2">
    <source>
        <dbReference type="Proteomes" id="UP000291020"/>
    </source>
</evidence>
<dbReference type="STRING" id="38772.ENSGAGP00000034623"/>
<protein>
    <submittedName>
        <fullName evidence="1">Uncharacterized protein</fullName>
    </submittedName>
</protein>
<dbReference type="Ensembl" id="ENSGAGT00000039198.1">
    <property type="protein sequence ID" value="ENSGAGP00000034623.1"/>
    <property type="gene ID" value="ENSGAGG00000024609.1"/>
</dbReference>
<reference evidence="1" key="2">
    <citation type="submission" date="2025-08" db="UniProtKB">
        <authorList>
            <consortium name="Ensembl"/>
        </authorList>
    </citation>
    <scope>IDENTIFICATION</scope>
</reference>
<name>A0A452J2S7_9SAUR</name>
<reference evidence="2" key="1">
    <citation type="journal article" date="2017" name="PLoS ONE">
        <title>The Agassiz's desert tortoise genome provides a resource for the conservation of a threatened species.</title>
        <authorList>
            <person name="Tollis M."/>
            <person name="DeNardo D.F."/>
            <person name="Cornelius J.A."/>
            <person name="Dolby G.A."/>
            <person name="Edwards T."/>
            <person name="Henen B.T."/>
            <person name="Karl A.E."/>
            <person name="Murphy R.W."/>
            <person name="Kusumi K."/>
        </authorList>
    </citation>
    <scope>NUCLEOTIDE SEQUENCE [LARGE SCALE GENOMIC DNA]</scope>
</reference>
<proteinExistence type="predicted"/>
<dbReference type="AlphaFoldDB" id="A0A452J2S7"/>